<protein>
    <submittedName>
        <fullName evidence="3">Recombinase family protein</fullName>
    </submittedName>
</protein>
<dbReference type="SUPFAM" id="SSF53041">
    <property type="entry name" value="Resolvase-like"/>
    <property type="match status" value="1"/>
</dbReference>
<dbReference type="AlphaFoldDB" id="A0A8J7KWG4"/>
<dbReference type="InterPro" id="IPR038109">
    <property type="entry name" value="DNA_bind_recomb_sf"/>
</dbReference>
<dbReference type="InterPro" id="IPR006119">
    <property type="entry name" value="Resolv_N"/>
</dbReference>
<dbReference type="Pfam" id="PF00239">
    <property type="entry name" value="Resolvase"/>
    <property type="match status" value="1"/>
</dbReference>
<reference evidence="3" key="1">
    <citation type="submission" date="2020-12" db="EMBL/GenBank/DDBJ databases">
        <title>M. sibirica DSM 26468T genome.</title>
        <authorList>
            <person name="Thieme N."/>
            <person name="Rettenmaier R."/>
            <person name="Zverlov V."/>
            <person name="Liebl W."/>
        </authorList>
    </citation>
    <scope>NUCLEOTIDE SEQUENCE</scope>
    <source>
        <strain evidence="3">DSM 26468</strain>
    </source>
</reference>
<name>A0A8J7KWG4_9FIRM</name>
<dbReference type="CDD" id="cd00338">
    <property type="entry name" value="Ser_Recombinase"/>
    <property type="match status" value="1"/>
</dbReference>
<dbReference type="Pfam" id="PF07508">
    <property type="entry name" value="Recombinase"/>
    <property type="match status" value="1"/>
</dbReference>
<evidence type="ECO:0000313" key="4">
    <source>
        <dbReference type="Proteomes" id="UP000623269"/>
    </source>
</evidence>
<dbReference type="EMBL" id="JAEAGR010000010">
    <property type="protein sequence ID" value="MBH1941335.1"/>
    <property type="molecule type" value="Genomic_DNA"/>
</dbReference>
<dbReference type="PANTHER" id="PTHR30461">
    <property type="entry name" value="DNA-INVERTASE FROM LAMBDOID PROPHAGE"/>
    <property type="match status" value="1"/>
</dbReference>
<dbReference type="PROSITE" id="PS51736">
    <property type="entry name" value="RECOMBINASES_3"/>
    <property type="match status" value="1"/>
</dbReference>
<dbReference type="InterPro" id="IPR050639">
    <property type="entry name" value="SSR_resolvase"/>
</dbReference>
<dbReference type="RefSeq" id="WP_197661544.1">
    <property type="nucleotide sequence ID" value="NZ_JAEAGR010000010.1"/>
</dbReference>
<organism evidence="3 4">
    <name type="scientific">Mobilitalea sibirica</name>
    <dbReference type="NCBI Taxonomy" id="1462919"/>
    <lineage>
        <taxon>Bacteria</taxon>
        <taxon>Bacillati</taxon>
        <taxon>Bacillota</taxon>
        <taxon>Clostridia</taxon>
        <taxon>Lachnospirales</taxon>
        <taxon>Lachnospiraceae</taxon>
        <taxon>Mobilitalea</taxon>
    </lineage>
</organism>
<dbReference type="Proteomes" id="UP000623269">
    <property type="component" value="Unassembled WGS sequence"/>
</dbReference>
<dbReference type="PROSITE" id="PS51737">
    <property type="entry name" value="RECOMBINASE_DNA_BIND"/>
    <property type="match status" value="1"/>
</dbReference>
<keyword evidence="4" id="KW-1185">Reference proteome</keyword>
<gene>
    <name evidence="3" type="ORF">I5677_10565</name>
</gene>
<dbReference type="InterPro" id="IPR011109">
    <property type="entry name" value="DNA_bind_recombinase_dom"/>
</dbReference>
<dbReference type="InterPro" id="IPR036162">
    <property type="entry name" value="Resolvase-like_N_sf"/>
</dbReference>
<feature type="domain" description="Recombinase" evidence="2">
    <location>
        <begin position="189"/>
        <end position="313"/>
    </location>
</feature>
<dbReference type="GO" id="GO:0000150">
    <property type="term" value="F:DNA strand exchange activity"/>
    <property type="evidence" value="ECO:0007669"/>
    <property type="project" value="InterPro"/>
</dbReference>
<dbReference type="Gene3D" id="3.90.1750.20">
    <property type="entry name" value="Putative Large Serine Recombinase, Chain B, Domain 2"/>
    <property type="match status" value="1"/>
</dbReference>
<dbReference type="InterPro" id="IPR025827">
    <property type="entry name" value="Zn_ribbon_recom_dom"/>
</dbReference>
<feature type="domain" description="Resolvase/invertase-type recombinase catalytic" evidence="1">
    <location>
        <begin position="33"/>
        <end position="181"/>
    </location>
</feature>
<evidence type="ECO:0000313" key="3">
    <source>
        <dbReference type="EMBL" id="MBH1941335.1"/>
    </source>
</evidence>
<dbReference type="GO" id="GO:0003677">
    <property type="term" value="F:DNA binding"/>
    <property type="evidence" value="ECO:0007669"/>
    <property type="project" value="InterPro"/>
</dbReference>
<evidence type="ECO:0000259" key="2">
    <source>
        <dbReference type="PROSITE" id="PS51737"/>
    </source>
</evidence>
<evidence type="ECO:0000259" key="1">
    <source>
        <dbReference type="PROSITE" id="PS51736"/>
    </source>
</evidence>
<dbReference type="SMART" id="SM00857">
    <property type="entry name" value="Resolvase"/>
    <property type="match status" value="1"/>
</dbReference>
<dbReference type="Gene3D" id="3.40.50.1390">
    <property type="entry name" value="Resolvase, N-terminal catalytic domain"/>
    <property type="match status" value="1"/>
</dbReference>
<dbReference type="Pfam" id="PF13408">
    <property type="entry name" value="Zn_ribbon_recom"/>
    <property type="match status" value="2"/>
</dbReference>
<accession>A0A8J7KWG4</accession>
<comment type="caution">
    <text evidence="3">The sequence shown here is derived from an EMBL/GenBank/DDBJ whole genome shotgun (WGS) entry which is preliminary data.</text>
</comment>
<proteinExistence type="predicted"/>
<dbReference type="PANTHER" id="PTHR30461:SF23">
    <property type="entry name" value="DNA RECOMBINASE-RELATED"/>
    <property type="match status" value="1"/>
</dbReference>
<sequence>MIVRENVSLTRRNFMLKIRKIEPSLPSIEKRKRVAAYARVSMDSERLLHSLSAQISYYSSLIQKNTEWEYVGVYVDEGITGTDTKNRIEFNRLMLDCEAGKIDIVLVKSISRFARNTVDLLETVRHLKDIGVEIRFERENISTFSGDGELLLTLLASFAQEESESISRNEKWAIKKKFEKGEPNTSLRTFGYDWDAETGKCTINEEEAVWVRYIYNQYLNGASIKGLAKDLAEKDVTALRGQSLGRTTIRRILTSETYVGDMILQKYFSPRIQKPTVNKGEVPKYMVSNAHEAIVSREDFEAVQERLNNRARTATNAGYEKTFFAGMVRCGQCGYACNHVERSNHKGRYIHIECNNRKIKECDLLPIREYELKEIMEGILGKRDNLEKIVMYDDHIEFCLKGGKVKNYIRQYPKGGYNKHCFSRKVQCGECRSIFVRMNCSRKGYDKCWMCAAKKTDKDTCSIKYITEDELIKASINILGSDDNYEMRFYCEIEKAAVFNDRVDFFFKKGDVKIWQRE</sequence>